<evidence type="ECO:0000256" key="5">
    <source>
        <dbReference type="ARBA" id="ARBA00022989"/>
    </source>
</evidence>
<name>A0A7Z0WGH5_9PSEU</name>
<feature type="transmembrane region" description="Helical" evidence="8">
    <location>
        <begin position="7"/>
        <end position="32"/>
    </location>
</feature>
<dbReference type="Proteomes" id="UP000185696">
    <property type="component" value="Unassembled WGS sequence"/>
</dbReference>
<dbReference type="Pfam" id="PF09594">
    <property type="entry name" value="GT87"/>
    <property type="match status" value="1"/>
</dbReference>
<dbReference type="GO" id="GO:0005886">
    <property type="term" value="C:plasma membrane"/>
    <property type="evidence" value="ECO:0007669"/>
    <property type="project" value="UniProtKB-SubCell"/>
</dbReference>
<evidence type="ECO:0000256" key="7">
    <source>
        <dbReference type="ARBA" id="ARBA00024033"/>
    </source>
</evidence>
<evidence type="ECO:0000256" key="4">
    <source>
        <dbReference type="ARBA" id="ARBA00022692"/>
    </source>
</evidence>
<protein>
    <recommendedName>
        <fullName evidence="11">Alpha-1,2-mannosyltransferase</fullName>
    </recommendedName>
</protein>
<keyword evidence="6 8" id="KW-0472">Membrane</keyword>
<dbReference type="EMBL" id="MSIF01000020">
    <property type="protein sequence ID" value="OLF06691.1"/>
    <property type="molecule type" value="Genomic_DNA"/>
</dbReference>
<gene>
    <name evidence="9" type="ORF">BLA60_31005</name>
</gene>
<keyword evidence="2" id="KW-1003">Cell membrane</keyword>
<comment type="caution">
    <text evidence="9">The sequence shown here is derived from an EMBL/GenBank/DDBJ whole genome shotgun (WGS) entry which is preliminary data.</text>
</comment>
<feature type="transmembrane region" description="Helical" evidence="8">
    <location>
        <begin position="315"/>
        <end position="333"/>
    </location>
</feature>
<keyword evidence="4 8" id="KW-0812">Transmembrane</keyword>
<keyword evidence="10" id="KW-1185">Reference proteome</keyword>
<feature type="transmembrane region" description="Helical" evidence="8">
    <location>
        <begin position="277"/>
        <end position="295"/>
    </location>
</feature>
<feature type="transmembrane region" description="Helical" evidence="8">
    <location>
        <begin position="70"/>
        <end position="103"/>
    </location>
</feature>
<dbReference type="InterPro" id="IPR018584">
    <property type="entry name" value="GT87"/>
</dbReference>
<evidence type="ECO:0000256" key="8">
    <source>
        <dbReference type="SAM" id="Phobius"/>
    </source>
</evidence>
<evidence type="ECO:0000313" key="9">
    <source>
        <dbReference type="EMBL" id="OLF06691.1"/>
    </source>
</evidence>
<organism evidence="9 10">
    <name type="scientific">Actinophytocola xinjiangensis</name>
    <dbReference type="NCBI Taxonomy" id="485602"/>
    <lineage>
        <taxon>Bacteria</taxon>
        <taxon>Bacillati</taxon>
        <taxon>Actinomycetota</taxon>
        <taxon>Actinomycetes</taxon>
        <taxon>Pseudonocardiales</taxon>
        <taxon>Pseudonocardiaceae</taxon>
    </lineage>
</organism>
<dbReference type="GO" id="GO:0016758">
    <property type="term" value="F:hexosyltransferase activity"/>
    <property type="evidence" value="ECO:0007669"/>
    <property type="project" value="InterPro"/>
</dbReference>
<keyword evidence="3" id="KW-0808">Transferase</keyword>
<evidence type="ECO:0000256" key="1">
    <source>
        <dbReference type="ARBA" id="ARBA00004651"/>
    </source>
</evidence>
<evidence type="ECO:0000256" key="2">
    <source>
        <dbReference type="ARBA" id="ARBA00022475"/>
    </source>
</evidence>
<evidence type="ECO:0008006" key="11">
    <source>
        <dbReference type="Google" id="ProtNLM"/>
    </source>
</evidence>
<evidence type="ECO:0000256" key="6">
    <source>
        <dbReference type="ARBA" id="ARBA00023136"/>
    </source>
</evidence>
<accession>A0A7Z0WGH5</accession>
<comment type="subcellular location">
    <subcellularLocation>
        <location evidence="1">Cell membrane</location>
        <topology evidence="1">Multi-pass membrane protein</topology>
    </subcellularLocation>
</comment>
<reference evidence="9 10" key="1">
    <citation type="submission" date="2016-12" db="EMBL/GenBank/DDBJ databases">
        <title>The draft genome sequence of Actinophytocola xinjiangensis.</title>
        <authorList>
            <person name="Wang W."/>
            <person name="Yuan L."/>
        </authorList>
    </citation>
    <scope>NUCLEOTIDE SEQUENCE [LARGE SCALE GENOMIC DNA]</scope>
    <source>
        <strain evidence="9 10">CGMCC 4.4663</strain>
    </source>
</reference>
<keyword evidence="5 8" id="KW-1133">Transmembrane helix</keyword>
<evidence type="ECO:0000256" key="3">
    <source>
        <dbReference type="ARBA" id="ARBA00022679"/>
    </source>
</evidence>
<feature type="transmembrane region" description="Helical" evidence="8">
    <location>
        <begin position="345"/>
        <end position="367"/>
    </location>
</feature>
<comment type="similarity">
    <text evidence="7">Belongs to the glycosyltransferase 87 family.</text>
</comment>
<proteinExistence type="inferred from homology"/>
<dbReference type="AlphaFoldDB" id="A0A7Z0WGH5"/>
<sequence>MTRRPTVWWWCGGVVAVLVFVLVTCLTIPGALPDLKVYRAGGSAWLRGISLYTQDFPSWLPFTYPPVAAVLFSALAVMPFVVAALVLTVVGLVALTVSTLFAVPGTVGERLPGPLVAVAVVAAALLVEPVRVTLTYGQVNLLLMGLVALDCLLPRTRYPRGLLIGIAAAVKLTPAVFVLYFLARRQYVPAATAVGTFVGVTGVGFLVAPRDSVVYWYTTVFDPNRIGGADFATNQSLRGALSRFDLSAGLTQAAWLLLAVAVLGLAWQGARRADEPVTALLVVAAAGLAVSPVSWSHHWVWVVPAVVAWGLRGDRWYGAVVVAAVFAVGHRYLPYGRDRELDWVWWQHVLGNSYLLAALGFLCWAAVGRRVGLPNPARAAS</sequence>
<feature type="transmembrane region" description="Helical" evidence="8">
    <location>
        <begin position="246"/>
        <end position="265"/>
    </location>
</feature>
<evidence type="ECO:0000313" key="10">
    <source>
        <dbReference type="Proteomes" id="UP000185696"/>
    </source>
</evidence>
<feature type="transmembrane region" description="Helical" evidence="8">
    <location>
        <begin position="115"/>
        <end position="134"/>
    </location>
</feature>
<feature type="transmembrane region" description="Helical" evidence="8">
    <location>
        <begin position="162"/>
        <end position="183"/>
    </location>
</feature>
<feature type="transmembrane region" description="Helical" evidence="8">
    <location>
        <begin position="190"/>
        <end position="208"/>
    </location>
</feature>